<organism evidence="1 2">
    <name type="scientific">Guyanagaster necrorhizus</name>
    <dbReference type="NCBI Taxonomy" id="856835"/>
    <lineage>
        <taxon>Eukaryota</taxon>
        <taxon>Fungi</taxon>
        <taxon>Dikarya</taxon>
        <taxon>Basidiomycota</taxon>
        <taxon>Agaricomycotina</taxon>
        <taxon>Agaricomycetes</taxon>
        <taxon>Agaricomycetidae</taxon>
        <taxon>Agaricales</taxon>
        <taxon>Marasmiineae</taxon>
        <taxon>Physalacriaceae</taxon>
        <taxon>Guyanagaster</taxon>
    </lineage>
</organism>
<keyword evidence="2" id="KW-1185">Reference proteome</keyword>
<dbReference type="OrthoDB" id="8023605at2759"/>
<reference evidence="1" key="1">
    <citation type="submission" date="2020-11" db="EMBL/GenBank/DDBJ databases">
        <title>Adaptations for nitrogen fixation in a non-lichenized fungal sporocarp promotes dispersal by wood-feeding termites.</title>
        <authorList>
            <consortium name="DOE Joint Genome Institute"/>
            <person name="Koch R.A."/>
            <person name="Yoon G."/>
            <person name="Arayal U."/>
            <person name="Lail K."/>
            <person name="Amirebrahimi M."/>
            <person name="Labutti K."/>
            <person name="Lipzen A."/>
            <person name="Riley R."/>
            <person name="Barry K."/>
            <person name="Henrissat B."/>
            <person name="Grigoriev I.V."/>
            <person name="Herr J.R."/>
            <person name="Aime M.C."/>
        </authorList>
    </citation>
    <scope>NUCLEOTIDE SEQUENCE</scope>
    <source>
        <strain evidence="1">MCA 3950</strain>
    </source>
</reference>
<comment type="caution">
    <text evidence="1">The sequence shown here is derived from an EMBL/GenBank/DDBJ whole genome shotgun (WGS) entry which is preliminary data.</text>
</comment>
<evidence type="ECO:0000313" key="2">
    <source>
        <dbReference type="Proteomes" id="UP000812287"/>
    </source>
</evidence>
<protein>
    <submittedName>
        <fullName evidence="1">Uncharacterized protein</fullName>
    </submittedName>
</protein>
<dbReference type="RefSeq" id="XP_043033349.1">
    <property type="nucleotide sequence ID" value="XM_043183853.1"/>
</dbReference>
<evidence type="ECO:0000313" key="1">
    <source>
        <dbReference type="EMBL" id="KAG7439849.1"/>
    </source>
</evidence>
<dbReference type="EMBL" id="MU250582">
    <property type="protein sequence ID" value="KAG7439849.1"/>
    <property type="molecule type" value="Genomic_DNA"/>
</dbReference>
<accession>A0A9P8ALL9</accession>
<dbReference type="Proteomes" id="UP000812287">
    <property type="component" value="Unassembled WGS sequence"/>
</dbReference>
<dbReference type="AlphaFoldDB" id="A0A9P8ALL9"/>
<name>A0A9P8ALL9_9AGAR</name>
<feature type="non-terminal residue" evidence="1">
    <location>
        <position position="1"/>
    </location>
</feature>
<sequence>AHGIEPLLVFDALLVTFLFPDFDGKLSDSDLIYMQAYQLEHHDGDLAHLQEYVIKAHFRSIADFEQHFWTIIYDYNFKPGILVLVLNKKIEPGGTYYLADLNSAISCLKFAAFCLISYHARSRKESKMTEFINQADLMGIAENHDDNDI</sequence>
<dbReference type="GeneID" id="66106150"/>
<gene>
    <name evidence="1" type="ORF">BT62DRAFT_912225</name>
</gene>
<proteinExistence type="predicted"/>